<feature type="short sequence motif" description="'KMSKS' region" evidence="13">
    <location>
        <begin position="263"/>
        <end position="267"/>
    </location>
</feature>
<feature type="binding site" evidence="13">
    <location>
        <position position="266"/>
    </location>
    <ligand>
        <name>ATP</name>
        <dbReference type="ChEBI" id="CHEBI:30616"/>
    </ligand>
</feature>
<dbReference type="GO" id="GO:0005524">
    <property type="term" value="F:ATP binding"/>
    <property type="evidence" value="ECO:0007669"/>
    <property type="project" value="UniProtKB-UniRule"/>
</dbReference>
<evidence type="ECO:0000256" key="12">
    <source>
        <dbReference type="ARBA" id="ARBA00023146"/>
    </source>
</evidence>
<keyword evidence="9" id="KW-0862">Zinc</keyword>
<evidence type="ECO:0000256" key="13">
    <source>
        <dbReference type="HAMAP-Rule" id="MF_00041"/>
    </source>
</evidence>
<comment type="similarity">
    <text evidence="3 13">Belongs to the class-I aminoacyl-tRNA synthetase family.</text>
</comment>
<dbReference type="Proteomes" id="UP000177690">
    <property type="component" value="Unassembled WGS sequence"/>
</dbReference>
<keyword evidence="11 13" id="KW-0648">Protein biosynthesis</keyword>
<dbReference type="InterPro" id="IPR009080">
    <property type="entry name" value="tRNAsynth_Ia_anticodon-bd"/>
</dbReference>
<dbReference type="PANTHER" id="PTHR10890">
    <property type="entry name" value="CYSTEINYL-TRNA SYNTHETASE"/>
    <property type="match status" value="1"/>
</dbReference>
<evidence type="ECO:0000259" key="14">
    <source>
        <dbReference type="SMART" id="SM00840"/>
    </source>
</evidence>
<comment type="cofactor">
    <cofactor evidence="1">
        <name>Zn(2+)</name>
        <dbReference type="ChEBI" id="CHEBI:29105"/>
    </cofactor>
</comment>
<evidence type="ECO:0000256" key="9">
    <source>
        <dbReference type="ARBA" id="ARBA00022833"/>
    </source>
</evidence>
<comment type="subunit">
    <text evidence="4 13">Monomer.</text>
</comment>
<dbReference type="Gene3D" id="3.40.50.620">
    <property type="entry name" value="HUPs"/>
    <property type="match status" value="1"/>
</dbReference>
<dbReference type="EMBL" id="MHJL01000034">
    <property type="protein sequence ID" value="OGY66857.1"/>
    <property type="molecule type" value="Genomic_DNA"/>
</dbReference>
<keyword evidence="7" id="KW-0479">Metal-binding</keyword>
<dbReference type="Gene3D" id="1.20.120.1910">
    <property type="entry name" value="Cysteine-tRNA ligase, C-terminal anti-codon recognition domain"/>
    <property type="match status" value="1"/>
</dbReference>
<comment type="catalytic activity">
    <reaction evidence="13">
        <text>tRNA(Cys) + L-cysteine + ATP = L-cysteinyl-tRNA(Cys) + AMP + diphosphate</text>
        <dbReference type="Rhea" id="RHEA:17773"/>
        <dbReference type="Rhea" id="RHEA-COMP:9661"/>
        <dbReference type="Rhea" id="RHEA-COMP:9679"/>
        <dbReference type="ChEBI" id="CHEBI:30616"/>
        <dbReference type="ChEBI" id="CHEBI:33019"/>
        <dbReference type="ChEBI" id="CHEBI:35235"/>
        <dbReference type="ChEBI" id="CHEBI:78442"/>
        <dbReference type="ChEBI" id="CHEBI:78517"/>
        <dbReference type="ChEBI" id="CHEBI:456215"/>
        <dbReference type="EC" id="6.1.1.16"/>
    </reaction>
</comment>
<evidence type="ECO:0000256" key="5">
    <source>
        <dbReference type="ARBA" id="ARBA00022490"/>
    </source>
</evidence>
<dbReference type="GO" id="GO:0006423">
    <property type="term" value="P:cysteinyl-tRNA aminoacylation"/>
    <property type="evidence" value="ECO:0007669"/>
    <property type="project" value="UniProtKB-UniRule"/>
</dbReference>
<evidence type="ECO:0000313" key="16">
    <source>
        <dbReference type="Proteomes" id="UP000177690"/>
    </source>
</evidence>
<dbReference type="AlphaFoldDB" id="A0A1G1ZSQ2"/>
<dbReference type="NCBIfam" id="TIGR00435">
    <property type="entry name" value="cysS"/>
    <property type="match status" value="1"/>
</dbReference>
<comment type="caution">
    <text evidence="13">Lacks conserved residue(s) required for the propagation of feature annotation.</text>
</comment>
<dbReference type="GO" id="GO:0004817">
    <property type="term" value="F:cysteine-tRNA ligase activity"/>
    <property type="evidence" value="ECO:0007669"/>
    <property type="project" value="UniProtKB-UniRule"/>
</dbReference>
<evidence type="ECO:0000313" key="15">
    <source>
        <dbReference type="EMBL" id="OGY66857.1"/>
    </source>
</evidence>
<gene>
    <name evidence="13" type="primary">cysS</name>
    <name evidence="15" type="ORF">A3I24_04180</name>
</gene>
<dbReference type="Pfam" id="PF01406">
    <property type="entry name" value="tRNA-synt_1e"/>
    <property type="match status" value="1"/>
</dbReference>
<dbReference type="EC" id="6.1.1.16" evidence="13"/>
<feature type="short sequence motif" description="'HIGH' region" evidence="13">
    <location>
        <begin position="30"/>
        <end position="40"/>
    </location>
</feature>
<dbReference type="InterPro" id="IPR014729">
    <property type="entry name" value="Rossmann-like_a/b/a_fold"/>
</dbReference>
<evidence type="ECO:0000256" key="11">
    <source>
        <dbReference type="ARBA" id="ARBA00022917"/>
    </source>
</evidence>
<dbReference type="SUPFAM" id="SSF52374">
    <property type="entry name" value="Nucleotidylyl transferase"/>
    <property type="match status" value="1"/>
</dbReference>
<keyword evidence="8 13" id="KW-0547">Nucleotide-binding</keyword>
<keyword evidence="5 13" id="KW-0963">Cytoplasm</keyword>
<evidence type="ECO:0000256" key="6">
    <source>
        <dbReference type="ARBA" id="ARBA00022598"/>
    </source>
</evidence>
<dbReference type="SMART" id="SM00840">
    <property type="entry name" value="DALR_2"/>
    <property type="match status" value="1"/>
</dbReference>
<evidence type="ECO:0000256" key="1">
    <source>
        <dbReference type="ARBA" id="ARBA00001947"/>
    </source>
</evidence>
<name>A0A1G1ZSQ2_9BACT</name>
<comment type="subcellular location">
    <subcellularLocation>
        <location evidence="2 13">Cytoplasm</location>
    </subcellularLocation>
</comment>
<keyword evidence="10 13" id="KW-0067">ATP-binding</keyword>
<dbReference type="InterPro" id="IPR015273">
    <property type="entry name" value="Cys-tRNA-synt_Ia_DALR"/>
</dbReference>
<dbReference type="GO" id="GO:0046872">
    <property type="term" value="F:metal ion binding"/>
    <property type="evidence" value="ECO:0007669"/>
    <property type="project" value="UniProtKB-KW"/>
</dbReference>
<proteinExistence type="inferred from homology"/>
<keyword evidence="12 13" id="KW-0030">Aminoacyl-tRNA synthetase</keyword>
<dbReference type="PANTHER" id="PTHR10890:SF3">
    <property type="entry name" value="CYSTEINE--TRNA LIGASE, CYTOPLASMIC"/>
    <property type="match status" value="1"/>
</dbReference>
<evidence type="ECO:0000256" key="4">
    <source>
        <dbReference type="ARBA" id="ARBA00011245"/>
    </source>
</evidence>
<organism evidence="15 16">
    <name type="scientific">Candidatus Harrisonbacteria bacterium RIFCSPLOWO2_02_FULL_41_13b</name>
    <dbReference type="NCBI Taxonomy" id="1798409"/>
    <lineage>
        <taxon>Bacteria</taxon>
        <taxon>Candidatus Harrisoniibacteriota</taxon>
    </lineage>
</organism>
<dbReference type="InterPro" id="IPR032678">
    <property type="entry name" value="tRNA-synt_1_cat_dom"/>
</dbReference>
<dbReference type="InterPro" id="IPR024909">
    <property type="entry name" value="Cys-tRNA/MSH_ligase"/>
</dbReference>
<evidence type="ECO:0000256" key="7">
    <source>
        <dbReference type="ARBA" id="ARBA00022723"/>
    </source>
</evidence>
<keyword evidence="6 13" id="KW-0436">Ligase</keyword>
<comment type="caution">
    <text evidence="15">The sequence shown here is derived from an EMBL/GenBank/DDBJ whole genome shotgun (WGS) entry which is preliminary data.</text>
</comment>
<dbReference type="STRING" id="1798409.A3I24_04180"/>
<evidence type="ECO:0000256" key="2">
    <source>
        <dbReference type="ARBA" id="ARBA00004496"/>
    </source>
</evidence>
<feature type="domain" description="Cysteinyl-tRNA synthetase class Ia DALR" evidence="14">
    <location>
        <begin position="341"/>
        <end position="386"/>
    </location>
</feature>
<dbReference type="CDD" id="cd00672">
    <property type="entry name" value="CysRS_core"/>
    <property type="match status" value="1"/>
</dbReference>
<dbReference type="HAMAP" id="MF_00041">
    <property type="entry name" value="Cys_tRNA_synth"/>
    <property type="match status" value="1"/>
</dbReference>
<dbReference type="GO" id="GO:0005737">
    <property type="term" value="C:cytoplasm"/>
    <property type="evidence" value="ECO:0007669"/>
    <property type="project" value="UniProtKB-SubCell"/>
</dbReference>
<evidence type="ECO:0000256" key="3">
    <source>
        <dbReference type="ARBA" id="ARBA00005594"/>
    </source>
</evidence>
<dbReference type="SUPFAM" id="SSF47323">
    <property type="entry name" value="Anticodon-binding domain of a subclass of class I aminoacyl-tRNA synthetases"/>
    <property type="match status" value="1"/>
</dbReference>
<dbReference type="InterPro" id="IPR015803">
    <property type="entry name" value="Cys-tRNA-ligase"/>
</dbReference>
<evidence type="ECO:0000256" key="10">
    <source>
        <dbReference type="ARBA" id="ARBA00022840"/>
    </source>
</evidence>
<sequence length="450" mass="51953">MIIYNTLSEKKENLGKLVREKKLKMFVCGPTVYDYAHIGHARTCIFFDLVKNYLKSLKYGVFYLQNITDIDDKIIHRASEANISPKALAKKFEKEYLKDMKTLGVTSVDQYARASEHIPEIKKQIRELTKKGYAYETDSGIYFEIKKFPDYGKLSKQNLNALRSGWRIELDPQKKDPLDFALWKNPKEEEKKYFPGGRPGWHIEDTAITEKYFGPQYDLHGGGMDLKFPHHESEIAQQEASSGKKPLVNLWMHTGFLLVNGEKMSKSLKNFITIQNFLKNFSPSIFRLIVFTHQYRSPLDYSEKIAQDAKKSLDSIAKFIAKVKMTKGGNSKLEIKNYEAQFNEAIQDDFNTPKALAVIFSLINDTNKNLNKIRKGGAKIIGKWISDKLKIFKIEVKLPKIPAKIQQLASKRELLRTHQQFVQSDVLRKEIERLGYTIEDAPNGPFLWPQ</sequence>
<protein>
    <recommendedName>
        <fullName evidence="13">Cysteine--tRNA ligase</fullName>
        <ecNumber evidence="13">6.1.1.16</ecNumber>
    </recommendedName>
    <alternativeName>
        <fullName evidence="13">Cysteinyl-tRNA synthetase</fullName>
        <shortName evidence="13">CysRS</shortName>
    </alternativeName>
</protein>
<evidence type="ECO:0000256" key="8">
    <source>
        <dbReference type="ARBA" id="ARBA00022741"/>
    </source>
</evidence>
<dbReference type="PRINTS" id="PR00983">
    <property type="entry name" value="TRNASYNTHCYS"/>
</dbReference>
<reference evidence="15 16" key="1">
    <citation type="journal article" date="2016" name="Nat. Commun.">
        <title>Thousands of microbial genomes shed light on interconnected biogeochemical processes in an aquifer system.</title>
        <authorList>
            <person name="Anantharaman K."/>
            <person name="Brown C.T."/>
            <person name="Hug L.A."/>
            <person name="Sharon I."/>
            <person name="Castelle C.J."/>
            <person name="Probst A.J."/>
            <person name="Thomas B.C."/>
            <person name="Singh A."/>
            <person name="Wilkins M.J."/>
            <person name="Karaoz U."/>
            <person name="Brodie E.L."/>
            <person name="Williams K.H."/>
            <person name="Hubbard S.S."/>
            <person name="Banfield J.F."/>
        </authorList>
    </citation>
    <scope>NUCLEOTIDE SEQUENCE [LARGE SCALE GENOMIC DNA]</scope>
</reference>
<dbReference type="Pfam" id="PF09190">
    <property type="entry name" value="DALR_2"/>
    <property type="match status" value="1"/>
</dbReference>
<accession>A0A1G1ZSQ2</accession>